<feature type="transmembrane region" description="Helical" evidence="1">
    <location>
        <begin position="111"/>
        <end position="132"/>
    </location>
</feature>
<dbReference type="KEGG" id="shi:Shel_17510"/>
<evidence type="ECO:0000313" key="2">
    <source>
        <dbReference type="EMBL" id="ACV22770.1"/>
    </source>
</evidence>
<dbReference type="HOGENOM" id="CLU_101727_0_0_11"/>
<dbReference type="InterPro" id="IPR021359">
    <property type="entry name" value="DUF2812"/>
</dbReference>
<evidence type="ECO:0008006" key="4">
    <source>
        <dbReference type="Google" id="ProtNLM"/>
    </source>
</evidence>
<protein>
    <recommendedName>
        <fullName evidence="4">DUF2812 domain-containing protein</fullName>
    </recommendedName>
</protein>
<keyword evidence="1" id="KW-1133">Transmembrane helix</keyword>
<dbReference type="Pfam" id="PF11193">
    <property type="entry name" value="DUF2812"/>
    <property type="match status" value="1"/>
</dbReference>
<accession>C7N785</accession>
<dbReference type="AlphaFoldDB" id="C7N785"/>
<keyword evidence="1" id="KW-0472">Membrane</keyword>
<proteinExistence type="predicted"/>
<sequence length="182" mass="20625">MRTTVKKAFLDIQKEQEWLNEQGKDGRLLIGYDNGVYEFEDVAPAQFHYAVDLPKYSGSKRKEYLAFLEQSGITVVAEYADRVYLRKNVADGPLDLYTDKKDIERHLGKSYSHFFTIGAPQLAIGSGMLAYTLHELSPINVTDLFPIAVEVGLIISGTVFLILGVRKYREQRAAARTDSLWE</sequence>
<name>C7N785_SLAHD</name>
<feature type="transmembrane region" description="Helical" evidence="1">
    <location>
        <begin position="144"/>
        <end position="165"/>
    </location>
</feature>
<dbReference type="EMBL" id="CP001684">
    <property type="protein sequence ID" value="ACV22770.1"/>
    <property type="molecule type" value="Genomic_DNA"/>
</dbReference>
<dbReference type="RefSeq" id="WP_012798872.1">
    <property type="nucleotide sequence ID" value="NC_013165.1"/>
</dbReference>
<evidence type="ECO:0000256" key="1">
    <source>
        <dbReference type="SAM" id="Phobius"/>
    </source>
</evidence>
<dbReference type="STRING" id="471855.Shel_17510"/>
<keyword evidence="3" id="KW-1185">Reference proteome</keyword>
<organism evidence="2 3">
    <name type="scientific">Slackia heliotrinireducens (strain ATCC 29202 / DSM 20476 / NCTC 11029 / RHS 1)</name>
    <name type="common">Peptococcus heliotrinreducens</name>
    <dbReference type="NCBI Taxonomy" id="471855"/>
    <lineage>
        <taxon>Bacteria</taxon>
        <taxon>Bacillati</taxon>
        <taxon>Actinomycetota</taxon>
        <taxon>Coriobacteriia</taxon>
        <taxon>Eggerthellales</taxon>
        <taxon>Eggerthellaceae</taxon>
        <taxon>Slackia</taxon>
    </lineage>
</organism>
<gene>
    <name evidence="2" type="ordered locus">Shel_17510</name>
</gene>
<evidence type="ECO:0000313" key="3">
    <source>
        <dbReference type="Proteomes" id="UP000002026"/>
    </source>
</evidence>
<dbReference type="Proteomes" id="UP000002026">
    <property type="component" value="Chromosome"/>
</dbReference>
<keyword evidence="1" id="KW-0812">Transmembrane</keyword>
<dbReference type="eggNOG" id="ENOG5032UIA">
    <property type="taxonomic scope" value="Bacteria"/>
</dbReference>
<reference evidence="2 3" key="1">
    <citation type="journal article" date="2009" name="Stand. Genomic Sci.">
        <title>Complete genome sequence of Slackia heliotrinireducens type strain (RHS 1).</title>
        <authorList>
            <person name="Pukall R."/>
            <person name="Lapidus A."/>
            <person name="Nolan M."/>
            <person name="Copeland A."/>
            <person name="Glavina Del Rio T."/>
            <person name="Lucas S."/>
            <person name="Chen F."/>
            <person name="Tice H."/>
            <person name="Cheng J.F."/>
            <person name="Chertkov O."/>
            <person name="Bruce D."/>
            <person name="Goodwin L."/>
            <person name="Kuske C."/>
            <person name="Brettin T."/>
            <person name="Detter J.C."/>
            <person name="Han C."/>
            <person name="Pitluck S."/>
            <person name="Pati A."/>
            <person name="Mavrommatis K."/>
            <person name="Ivanova N."/>
            <person name="Ovchinnikova G."/>
            <person name="Chen A."/>
            <person name="Palaniappan K."/>
            <person name="Schneider S."/>
            <person name="Rohde M."/>
            <person name="Chain P."/>
            <person name="D'haeseleer P."/>
            <person name="Goker M."/>
            <person name="Bristow J."/>
            <person name="Eisen J.A."/>
            <person name="Markowitz V."/>
            <person name="Kyrpides N.C."/>
            <person name="Klenk H.P."/>
            <person name="Hugenholtz P."/>
        </authorList>
    </citation>
    <scope>NUCLEOTIDE SEQUENCE [LARGE SCALE GENOMIC DNA]</scope>
    <source>
        <strain evidence="3">ATCC 29202 / DSM 20476 / NCTC 11029 / RHS 1</strain>
    </source>
</reference>